<dbReference type="Gene3D" id="3.30.200.20">
    <property type="entry name" value="Phosphorylase Kinase, domain 1"/>
    <property type="match status" value="1"/>
</dbReference>
<dbReference type="SUPFAM" id="SSF56112">
    <property type="entry name" value="Protein kinase-like (PK-like)"/>
    <property type="match status" value="1"/>
</dbReference>
<dbReference type="InterPro" id="IPR011009">
    <property type="entry name" value="Kinase-like_dom_sf"/>
</dbReference>
<evidence type="ECO:0000313" key="2">
    <source>
        <dbReference type="Proteomes" id="UP000026915"/>
    </source>
</evidence>
<dbReference type="HOGENOM" id="CLU_3145525_0_0_1"/>
<dbReference type="Gramene" id="EOY26991">
    <property type="protein sequence ID" value="EOY26991"/>
    <property type="gene ID" value="TCM_028944"/>
</dbReference>
<dbReference type="Proteomes" id="UP000026915">
    <property type="component" value="Chromosome 6"/>
</dbReference>
<dbReference type="EMBL" id="CM001884">
    <property type="protein sequence ID" value="EOY26991.1"/>
    <property type="molecule type" value="Genomic_DNA"/>
</dbReference>
<organism evidence="1 2">
    <name type="scientific">Theobroma cacao</name>
    <name type="common">Cacao</name>
    <name type="synonym">Cocoa</name>
    <dbReference type="NCBI Taxonomy" id="3641"/>
    <lineage>
        <taxon>Eukaryota</taxon>
        <taxon>Viridiplantae</taxon>
        <taxon>Streptophyta</taxon>
        <taxon>Embryophyta</taxon>
        <taxon>Tracheophyta</taxon>
        <taxon>Spermatophyta</taxon>
        <taxon>Magnoliopsida</taxon>
        <taxon>eudicotyledons</taxon>
        <taxon>Gunneridae</taxon>
        <taxon>Pentapetalae</taxon>
        <taxon>rosids</taxon>
        <taxon>malvids</taxon>
        <taxon>Malvales</taxon>
        <taxon>Malvaceae</taxon>
        <taxon>Byttnerioideae</taxon>
        <taxon>Theobroma</taxon>
    </lineage>
</organism>
<name>A0A061GBN1_THECC</name>
<reference evidence="1 2" key="1">
    <citation type="journal article" date="2013" name="Genome Biol.">
        <title>The genome sequence of the most widely cultivated cacao type and its use to identify candidate genes regulating pod color.</title>
        <authorList>
            <person name="Motamayor J.C."/>
            <person name="Mockaitis K."/>
            <person name="Schmutz J."/>
            <person name="Haiminen N."/>
            <person name="Iii D.L."/>
            <person name="Cornejo O."/>
            <person name="Findley S.D."/>
            <person name="Zheng P."/>
            <person name="Utro F."/>
            <person name="Royaert S."/>
            <person name="Saski C."/>
            <person name="Jenkins J."/>
            <person name="Podicheti R."/>
            <person name="Zhao M."/>
            <person name="Scheffler B.E."/>
            <person name="Stack J.C."/>
            <person name="Feltus F.A."/>
            <person name="Mustiga G.M."/>
            <person name="Amores F."/>
            <person name="Phillips W."/>
            <person name="Marelli J.P."/>
            <person name="May G.D."/>
            <person name="Shapiro H."/>
            <person name="Ma J."/>
            <person name="Bustamante C.D."/>
            <person name="Schnell R.J."/>
            <person name="Main D."/>
            <person name="Gilbert D."/>
            <person name="Parida L."/>
            <person name="Kuhn D.N."/>
        </authorList>
    </citation>
    <scope>NUCLEOTIDE SEQUENCE [LARGE SCALE GENOMIC DNA]</scope>
    <source>
        <strain evidence="2">cv. Matina 1-6</strain>
    </source>
</reference>
<gene>
    <name evidence="1" type="ORF">TCM_028944</name>
</gene>
<proteinExistence type="predicted"/>
<dbReference type="AlphaFoldDB" id="A0A061GBN1"/>
<evidence type="ECO:0000313" key="1">
    <source>
        <dbReference type="EMBL" id="EOY26991.1"/>
    </source>
</evidence>
<dbReference type="PANTHER" id="PTHR45631:SF68">
    <property type="entry name" value="REPEAT FAMILY PROTEIN, PUTATIVE, EXPRESSED-RELATED"/>
    <property type="match status" value="1"/>
</dbReference>
<accession>A0A061GBN1</accession>
<keyword evidence="2" id="KW-1185">Reference proteome</keyword>
<dbReference type="InParanoid" id="A0A061GBN1"/>
<sequence length="49" mass="5567">MKMLSQSSSQSYKEFHAKVKLLMRVHHGNLTNLVGYFNESSHIGLIMSS</sequence>
<evidence type="ECO:0008006" key="3">
    <source>
        <dbReference type="Google" id="ProtNLM"/>
    </source>
</evidence>
<dbReference type="PANTHER" id="PTHR45631">
    <property type="entry name" value="OS07G0107800 PROTEIN-RELATED"/>
    <property type="match status" value="1"/>
</dbReference>
<protein>
    <recommendedName>
        <fullName evidence="3">Serine-threonine/tyrosine-protein kinase catalytic domain-containing protein</fullName>
    </recommendedName>
</protein>